<dbReference type="AlphaFoldDB" id="A0A7W3PQ02"/>
<dbReference type="Pfam" id="PF08022">
    <property type="entry name" value="FAD_binding_8"/>
    <property type="match status" value="1"/>
</dbReference>
<evidence type="ECO:0000256" key="4">
    <source>
        <dbReference type="ARBA" id="ARBA00022692"/>
    </source>
</evidence>
<keyword evidence="10" id="KW-0408">Iron</keyword>
<evidence type="ECO:0000256" key="10">
    <source>
        <dbReference type="ARBA" id="ARBA00023004"/>
    </source>
</evidence>
<feature type="transmembrane region" description="Helical" evidence="13">
    <location>
        <begin position="102"/>
        <end position="119"/>
    </location>
</feature>
<dbReference type="InterPro" id="IPR039261">
    <property type="entry name" value="FNR_nucleotide-bd"/>
</dbReference>
<dbReference type="InterPro" id="IPR013130">
    <property type="entry name" value="Fe3_Rdtase_TM_dom"/>
</dbReference>
<dbReference type="PROSITE" id="PS51384">
    <property type="entry name" value="FAD_FR"/>
    <property type="match status" value="1"/>
</dbReference>
<evidence type="ECO:0000313" key="16">
    <source>
        <dbReference type="Proteomes" id="UP000524237"/>
    </source>
</evidence>
<evidence type="ECO:0000256" key="2">
    <source>
        <dbReference type="ARBA" id="ARBA00004141"/>
    </source>
</evidence>
<evidence type="ECO:0000256" key="8">
    <source>
        <dbReference type="ARBA" id="ARBA00022989"/>
    </source>
</evidence>
<dbReference type="InterPro" id="IPR001433">
    <property type="entry name" value="OxRdtase_FAD/NAD-bd"/>
</dbReference>
<dbReference type="PANTHER" id="PTHR47354">
    <property type="entry name" value="NADH OXIDOREDUCTASE HCR"/>
    <property type="match status" value="1"/>
</dbReference>
<feature type="transmembrane region" description="Helical" evidence="13">
    <location>
        <begin position="53"/>
        <end position="81"/>
    </location>
</feature>
<accession>A0A7W3PQ02</accession>
<feature type="domain" description="FAD-binding FR-type" evidence="14">
    <location>
        <begin position="227"/>
        <end position="327"/>
    </location>
</feature>
<evidence type="ECO:0000256" key="11">
    <source>
        <dbReference type="ARBA" id="ARBA00023014"/>
    </source>
</evidence>
<evidence type="ECO:0000256" key="12">
    <source>
        <dbReference type="ARBA" id="ARBA00023136"/>
    </source>
</evidence>
<dbReference type="PRINTS" id="PR00410">
    <property type="entry name" value="PHEHYDRXLASE"/>
</dbReference>
<keyword evidence="6" id="KW-0479">Metal-binding</keyword>
<evidence type="ECO:0000256" key="9">
    <source>
        <dbReference type="ARBA" id="ARBA00023002"/>
    </source>
</evidence>
<feature type="transmembrane region" description="Helical" evidence="13">
    <location>
        <begin position="200"/>
        <end position="222"/>
    </location>
</feature>
<keyword evidence="9" id="KW-0560">Oxidoreductase</keyword>
<dbReference type="Pfam" id="PF01794">
    <property type="entry name" value="Ferric_reduct"/>
    <property type="match status" value="1"/>
</dbReference>
<comment type="caution">
    <text evidence="15">The sequence shown here is derived from an EMBL/GenBank/DDBJ whole genome shotgun (WGS) entry which is preliminary data.</text>
</comment>
<keyword evidence="11" id="KW-0411">Iron-sulfur</keyword>
<dbReference type="InterPro" id="IPR017938">
    <property type="entry name" value="Riboflavin_synthase-like_b-brl"/>
</dbReference>
<dbReference type="InterPro" id="IPR017927">
    <property type="entry name" value="FAD-bd_FR_type"/>
</dbReference>
<dbReference type="SUPFAM" id="SSF52343">
    <property type="entry name" value="Ferredoxin reductase-like, C-terminal NADP-linked domain"/>
    <property type="match status" value="1"/>
</dbReference>
<dbReference type="InterPro" id="IPR013112">
    <property type="entry name" value="FAD-bd_8"/>
</dbReference>
<evidence type="ECO:0000313" key="15">
    <source>
        <dbReference type="EMBL" id="MBA8829980.1"/>
    </source>
</evidence>
<dbReference type="Proteomes" id="UP000524237">
    <property type="component" value="Unassembled WGS sequence"/>
</dbReference>
<dbReference type="SUPFAM" id="SSF63380">
    <property type="entry name" value="Riboflavin synthase domain-like"/>
    <property type="match status" value="1"/>
</dbReference>
<evidence type="ECO:0000256" key="7">
    <source>
        <dbReference type="ARBA" id="ARBA00022827"/>
    </source>
</evidence>
<dbReference type="Pfam" id="PF00175">
    <property type="entry name" value="NAD_binding_1"/>
    <property type="match status" value="1"/>
</dbReference>
<keyword evidence="7" id="KW-0274">FAD</keyword>
<keyword evidence="3" id="KW-0285">Flavoprotein</keyword>
<keyword evidence="5" id="KW-0001">2Fe-2S</keyword>
<keyword evidence="12 13" id="KW-0472">Membrane</keyword>
<protein>
    <submittedName>
        <fullName evidence="15">Putative ferric reductase</fullName>
    </submittedName>
</protein>
<feature type="transmembrane region" description="Helical" evidence="13">
    <location>
        <begin position="21"/>
        <end position="47"/>
    </location>
</feature>
<evidence type="ECO:0000256" key="6">
    <source>
        <dbReference type="ARBA" id="ARBA00022723"/>
    </source>
</evidence>
<sequence length="460" mass="50704">MTTVDATRIKRQHTARLRRGDLLSTVVYFSVAIVLAIFLADGGAAYFTNIRDLATGVGIVTGLIGSDLLLVMLLLAARVPIIDRTFGHDTALAQHRKLGKPVLYLILAHMTLLLIGYGITSGFNPVAEAFNMIATMEDMGLAFIGMALMIVVVVTSLIVVRKKLPYQFWYLVHLLSYGAVLAALPHQFSTGMMFADGTWARYYWMAFYVGTLAAIAIFRVILPVTLSFKHALVVSEVRVEAPGVVSITMTGRRLRELKGKGGQFINWRFWAPKLWWVSHPFSLSAAPDGKSLRITVRDLGDTSHRLLTIKPGTKVSFEGPYGIFSEAARTTTKAVFIGAGVGITPIRAMLEDPLLKANDATVILRGTTAQEVFLWQETYDLCVAKHASLRVLVGKRPRGVATWLSAEAYSSGERLSTLAPDIKHSDVFICGPMQWTDLVVREAKRAGVPDHQIHAERFEF</sequence>
<dbReference type="EMBL" id="JACGWU010000009">
    <property type="protein sequence ID" value="MBA8829980.1"/>
    <property type="molecule type" value="Genomic_DNA"/>
</dbReference>
<keyword evidence="4 13" id="KW-0812">Transmembrane</keyword>
<organism evidence="15 16">
    <name type="scientific">Alpinimonas psychrophila</name>
    <dbReference type="NCBI Taxonomy" id="748908"/>
    <lineage>
        <taxon>Bacteria</taxon>
        <taxon>Bacillati</taxon>
        <taxon>Actinomycetota</taxon>
        <taxon>Actinomycetes</taxon>
        <taxon>Micrococcales</taxon>
        <taxon>Microbacteriaceae</taxon>
        <taxon>Alpinimonas</taxon>
    </lineage>
</organism>
<dbReference type="GO" id="GO:0016491">
    <property type="term" value="F:oxidoreductase activity"/>
    <property type="evidence" value="ECO:0007669"/>
    <property type="project" value="UniProtKB-KW"/>
</dbReference>
<feature type="transmembrane region" description="Helical" evidence="13">
    <location>
        <begin position="139"/>
        <end position="160"/>
    </location>
</feature>
<evidence type="ECO:0000256" key="3">
    <source>
        <dbReference type="ARBA" id="ARBA00022630"/>
    </source>
</evidence>
<comment type="cofactor">
    <cofactor evidence="1">
        <name>FAD</name>
        <dbReference type="ChEBI" id="CHEBI:57692"/>
    </cofactor>
</comment>
<gene>
    <name evidence="15" type="ORF">FB555_002107</name>
</gene>
<reference evidence="15 16" key="1">
    <citation type="submission" date="2020-07" db="EMBL/GenBank/DDBJ databases">
        <title>Sequencing the genomes of 1000 actinobacteria strains.</title>
        <authorList>
            <person name="Klenk H.-P."/>
        </authorList>
    </citation>
    <scope>NUCLEOTIDE SEQUENCE [LARGE SCALE GENOMIC DNA]</scope>
    <source>
        <strain evidence="15 16">DSM 23737</strain>
    </source>
</reference>
<dbReference type="PANTHER" id="PTHR47354:SF8">
    <property type="entry name" value="1,2-PHENYLACETYL-COA EPOXIDASE, SUBUNIT E"/>
    <property type="match status" value="1"/>
</dbReference>
<evidence type="ECO:0000256" key="1">
    <source>
        <dbReference type="ARBA" id="ARBA00001974"/>
    </source>
</evidence>
<keyword evidence="8 13" id="KW-1133">Transmembrane helix</keyword>
<dbReference type="GO" id="GO:0046872">
    <property type="term" value="F:metal ion binding"/>
    <property type="evidence" value="ECO:0007669"/>
    <property type="project" value="UniProtKB-KW"/>
</dbReference>
<evidence type="ECO:0000259" key="14">
    <source>
        <dbReference type="PROSITE" id="PS51384"/>
    </source>
</evidence>
<comment type="subcellular location">
    <subcellularLocation>
        <location evidence="2">Membrane</location>
        <topology evidence="2">Multi-pass membrane protein</topology>
    </subcellularLocation>
</comment>
<dbReference type="GO" id="GO:0051537">
    <property type="term" value="F:2 iron, 2 sulfur cluster binding"/>
    <property type="evidence" value="ECO:0007669"/>
    <property type="project" value="UniProtKB-KW"/>
</dbReference>
<dbReference type="GO" id="GO:0050660">
    <property type="term" value="F:flavin adenine dinucleotide binding"/>
    <property type="evidence" value="ECO:0007669"/>
    <property type="project" value="TreeGrafter"/>
</dbReference>
<dbReference type="Gene3D" id="2.40.30.10">
    <property type="entry name" value="Translation factors"/>
    <property type="match status" value="1"/>
</dbReference>
<dbReference type="InterPro" id="IPR050415">
    <property type="entry name" value="MRET"/>
</dbReference>
<proteinExistence type="predicted"/>
<evidence type="ECO:0000256" key="5">
    <source>
        <dbReference type="ARBA" id="ARBA00022714"/>
    </source>
</evidence>
<name>A0A7W3PQ02_9MICO</name>
<evidence type="ECO:0000256" key="13">
    <source>
        <dbReference type="SAM" id="Phobius"/>
    </source>
</evidence>
<dbReference type="Gene3D" id="3.40.50.80">
    <property type="entry name" value="Nucleotide-binding domain of ferredoxin-NADP reductase (FNR) module"/>
    <property type="match status" value="1"/>
</dbReference>
<dbReference type="GO" id="GO:0016020">
    <property type="term" value="C:membrane"/>
    <property type="evidence" value="ECO:0007669"/>
    <property type="project" value="UniProtKB-SubCell"/>
</dbReference>
<feature type="transmembrane region" description="Helical" evidence="13">
    <location>
        <begin position="167"/>
        <end position="188"/>
    </location>
</feature>
<keyword evidence="16" id="KW-1185">Reference proteome</keyword>
<dbReference type="RefSeq" id="WP_246323720.1">
    <property type="nucleotide sequence ID" value="NZ_JACGWU010000009.1"/>
</dbReference>